<reference evidence="4" key="1">
    <citation type="submission" date="2016-12" db="EMBL/GenBank/DDBJ databases">
        <authorList>
            <person name="Varghese N."/>
            <person name="Submissions S."/>
        </authorList>
    </citation>
    <scope>NUCLEOTIDE SEQUENCE [LARGE SCALE GENOMIC DNA]</scope>
    <source>
        <strain evidence="4">DSM 13020</strain>
    </source>
</reference>
<feature type="domain" description="DHHA1" evidence="2">
    <location>
        <begin position="220"/>
        <end position="314"/>
    </location>
</feature>
<dbReference type="Pfam" id="PF01368">
    <property type="entry name" value="DHH"/>
    <property type="match status" value="1"/>
</dbReference>
<proteinExistence type="predicted"/>
<dbReference type="RefSeq" id="WP_072758372.1">
    <property type="nucleotide sequence ID" value="NZ_FRDJ01000003.1"/>
</dbReference>
<sequence length="333" mass="37394">MNRDFLTIVAELNSANKVLVVGHIMPDGDDISSVLSVTLGLKKLGKEVFAGIDWRIPWYFYEFEETNIIKTFDDIKSSGFVPDVVLVVDASSPDRIGRFQEFLGSVPLMVIDHHGTNTLFGNINWVDTKFGSTAQMVYRLNTELGVEYDERLATINLMGIATDTGFFRYSNADEIVFSDATKLVFLGGKVYLVSRLFENKRIEQFKLLSTMIEHLKMEANGKIVYSYLSKEDYETNNCTEDDSGGFVGELRSIQGTELAIFFSEYENSEVHISFRSKDWFDCSKLAVLLGGGGHPRAAGCTLKGDLFVIVEQVIREAKTMFAAQNKEIEKIGR</sequence>
<accession>A0A1M7SB83</accession>
<dbReference type="SUPFAM" id="SSF64182">
    <property type="entry name" value="DHH phosphoesterases"/>
    <property type="match status" value="1"/>
</dbReference>
<keyword evidence="4" id="KW-1185">Reference proteome</keyword>
<organism evidence="3 4">
    <name type="scientific">Fervidobacterium gondwanense DSM 13020</name>
    <dbReference type="NCBI Taxonomy" id="1121883"/>
    <lineage>
        <taxon>Bacteria</taxon>
        <taxon>Thermotogati</taxon>
        <taxon>Thermotogota</taxon>
        <taxon>Thermotogae</taxon>
        <taxon>Thermotogales</taxon>
        <taxon>Fervidobacteriaceae</taxon>
        <taxon>Fervidobacterium</taxon>
    </lineage>
</organism>
<dbReference type="STRING" id="1121883.SAMN02745226_00682"/>
<dbReference type="Pfam" id="PF02272">
    <property type="entry name" value="DHHA1"/>
    <property type="match status" value="1"/>
</dbReference>
<dbReference type="InterPro" id="IPR038763">
    <property type="entry name" value="DHH_sf"/>
</dbReference>
<protein>
    <submittedName>
        <fullName evidence="3">Phosphoesterase RecJ domain-containing protein</fullName>
    </submittedName>
</protein>
<feature type="domain" description="DDH" evidence="1">
    <location>
        <begin position="17"/>
        <end position="160"/>
    </location>
</feature>
<evidence type="ECO:0000313" key="3">
    <source>
        <dbReference type="EMBL" id="SHN55654.1"/>
    </source>
</evidence>
<dbReference type="Gene3D" id="3.10.310.30">
    <property type="match status" value="1"/>
</dbReference>
<dbReference type="Proteomes" id="UP000184207">
    <property type="component" value="Unassembled WGS sequence"/>
</dbReference>
<dbReference type="EMBL" id="FRDJ01000003">
    <property type="protein sequence ID" value="SHN55654.1"/>
    <property type="molecule type" value="Genomic_DNA"/>
</dbReference>
<evidence type="ECO:0000313" key="4">
    <source>
        <dbReference type="Proteomes" id="UP000184207"/>
    </source>
</evidence>
<dbReference type="AlphaFoldDB" id="A0A1M7SB83"/>
<evidence type="ECO:0000259" key="2">
    <source>
        <dbReference type="Pfam" id="PF02272"/>
    </source>
</evidence>
<name>A0A1M7SB83_FERGO</name>
<dbReference type="PANTHER" id="PTHR47618">
    <property type="entry name" value="BIFUNCTIONAL OLIGORIBONUCLEASE AND PAP PHOSPHATASE NRNA"/>
    <property type="match status" value="1"/>
</dbReference>
<dbReference type="InterPro" id="IPR003156">
    <property type="entry name" value="DHHA1_dom"/>
</dbReference>
<dbReference type="GO" id="GO:0003676">
    <property type="term" value="F:nucleic acid binding"/>
    <property type="evidence" value="ECO:0007669"/>
    <property type="project" value="InterPro"/>
</dbReference>
<evidence type="ECO:0000259" key="1">
    <source>
        <dbReference type="Pfam" id="PF01368"/>
    </source>
</evidence>
<dbReference type="PANTHER" id="PTHR47618:SF1">
    <property type="entry name" value="BIFUNCTIONAL OLIGORIBONUCLEASE AND PAP PHOSPHATASE NRNA"/>
    <property type="match status" value="1"/>
</dbReference>
<dbReference type="InterPro" id="IPR001667">
    <property type="entry name" value="DDH_dom"/>
</dbReference>
<gene>
    <name evidence="3" type="ORF">SAMN02745226_00682</name>
</gene>
<dbReference type="Gene3D" id="3.90.1640.10">
    <property type="entry name" value="inorganic pyrophosphatase (n-terminal core)"/>
    <property type="match status" value="1"/>
</dbReference>
<dbReference type="InterPro" id="IPR051319">
    <property type="entry name" value="Oligoribo/pAp-PDE_c-di-AMP_PDE"/>
</dbReference>